<protein>
    <submittedName>
        <fullName evidence="1">Uncharacterized protein</fullName>
    </submittedName>
</protein>
<accession>A0A0E9Y1U8</accession>
<sequence length="43" mass="4795">MVAYKMDFFRSSEILLLPRVDVCLVMVGDWVVAPGLCIGCPLH</sequence>
<name>A0A0E9Y1U8_ANGAN</name>
<reference evidence="1" key="2">
    <citation type="journal article" date="2015" name="Fish Shellfish Immunol.">
        <title>Early steps in the European eel (Anguilla anguilla)-Vibrio vulnificus interaction in the gills: Role of the RtxA13 toxin.</title>
        <authorList>
            <person name="Callol A."/>
            <person name="Pajuelo D."/>
            <person name="Ebbesson L."/>
            <person name="Teles M."/>
            <person name="MacKenzie S."/>
            <person name="Amaro C."/>
        </authorList>
    </citation>
    <scope>NUCLEOTIDE SEQUENCE</scope>
</reference>
<organism evidence="1">
    <name type="scientific">Anguilla anguilla</name>
    <name type="common">European freshwater eel</name>
    <name type="synonym">Muraena anguilla</name>
    <dbReference type="NCBI Taxonomy" id="7936"/>
    <lineage>
        <taxon>Eukaryota</taxon>
        <taxon>Metazoa</taxon>
        <taxon>Chordata</taxon>
        <taxon>Craniata</taxon>
        <taxon>Vertebrata</taxon>
        <taxon>Euteleostomi</taxon>
        <taxon>Actinopterygii</taxon>
        <taxon>Neopterygii</taxon>
        <taxon>Teleostei</taxon>
        <taxon>Anguilliformes</taxon>
        <taxon>Anguillidae</taxon>
        <taxon>Anguilla</taxon>
    </lineage>
</organism>
<evidence type="ECO:0000313" key="1">
    <source>
        <dbReference type="EMBL" id="JAI07969.1"/>
    </source>
</evidence>
<reference evidence="1" key="1">
    <citation type="submission" date="2014-11" db="EMBL/GenBank/DDBJ databases">
        <authorList>
            <person name="Amaro Gonzalez C."/>
        </authorList>
    </citation>
    <scope>NUCLEOTIDE SEQUENCE</scope>
</reference>
<proteinExistence type="predicted"/>
<dbReference type="EMBL" id="GBXM01000609">
    <property type="protein sequence ID" value="JAI07969.1"/>
    <property type="molecule type" value="Transcribed_RNA"/>
</dbReference>
<dbReference type="AlphaFoldDB" id="A0A0E9Y1U8"/>